<keyword evidence="1" id="KW-0732">Signal</keyword>
<dbReference type="Gene3D" id="3.90.280.10">
    <property type="entry name" value="PEBP-like"/>
    <property type="match status" value="1"/>
</dbReference>
<gene>
    <name evidence="2" type="ORF">DHEL01_v203236</name>
</gene>
<dbReference type="InterPro" id="IPR036610">
    <property type="entry name" value="PEBP-like_sf"/>
</dbReference>
<protein>
    <submittedName>
        <fullName evidence="2">Lipid binding protein</fullName>
    </submittedName>
</protein>
<name>A0A2P5I781_DIAHE</name>
<dbReference type="STRING" id="158607.A0A2P5I781"/>
<dbReference type="PANTHER" id="PTHR11362:SF148">
    <property type="entry name" value="CARBOXYPEPTIDASE Y INHIBITOR"/>
    <property type="match status" value="1"/>
</dbReference>
<dbReference type="GO" id="GO:0046578">
    <property type="term" value="P:regulation of Ras protein signal transduction"/>
    <property type="evidence" value="ECO:0007669"/>
    <property type="project" value="TreeGrafter"/>
</dbReference>
<proteinExistence type="predicted"/>
<dbReference type="Pfam" id="PF01161">
    <property type="entry name" value="PBP"/>
    <property type="match status" value="1"/>
</dbReference>
<dbReference type="CDD" id="cd00866">
    <property type="entry name" value="PEBP_euk"/>
    <property type="match status" value="1"/>
</dbReference>
<dbReference type="OrthoDB" id="2506647at2759"/>
<feature type="chain" id="PRO_5015193690" evidence="1">
    <location>
        <begin position="21"/>
        <end position="249"/>
    </location>
</feature>
<reference evidence="2" key="1">
    <citation type="submission" date="2017-09" db="EMBL/GenBank/DDBJ databases">
        <title>Polyketide synthases of a Diaporthe helianthi virulent isolate.</title>
        <authorList>
            <person name="Baroncelli R."/>
        </authorList>
    </citation>
    <scope>NUCLEOTIDE SEQUENCE [LARGE SCALE GENOMIC DNA]</scope>
    <source>
        <strain evidence="2">7/96</strain>
    </source>
</reference>
<comment type="caution">
    <text evidence="2">The sequence shown here is derived from an EMBL/GenBank/DDBJ whole genome shotgun (WGS) entry which is preliminary data.</text>
</comment>
<sequence length="249" mass="27315">MVQIIPVLALLAAAQVFGSAVTKLADDAQHVLFDPDIESVNDVSTVKDKLKKAEIIPTVIDEFVPSLLVGVNWPSSKHAELGNTIKPKKLQDEPTITLTRPVSETDSCSPIANVTYTVTLTDPDAPSRDDPKWSEMCHWITTGLAVSHDDKVEDSCSSSLTPSLAALEDVMPYKPPGPPEKTGEHRYVFIIFAPANGTTDPIHPREPEDRQHWGYDFDGESVGVRKWSQENGLVPVAANFIYSKNKKQS</sequence>
<dbReference type="InterPro" id="IPR035810">
    <property type="entry name" value="PEBP_euk"/>
</dbReference>
<accession>A0A2P5I781</accession>
<evidence type="ECO:0000313" key="2">
    <source>
        <dbReference type="EMBL" id="POS78382.1"/>
    </source>
</evidence>
<organism evidence="2 3">
    <name type="scientific">Diaporthe helianthi</name>
    <dbReference type="NCBI Taxonomy" id="158607"/>
    <lineage>
        <taxon>Eukaryota</taxon>
        <taxon>Fungi</taxon>
        <taxon>Dikarya</taxon>
        <taxon>Ascomycota</taxon>
        <taxon>Pezizomycotina</taxon>
        <taxon>Sordariomycetes</taxon>
        <taxon>Sordariomycetidae</taxon>
        <taxon>Diaporthales</taxon>
        <taxon>Diaporthaceae</taxon>
        <taxon>Diaporthe</taxon>
    </lineage>
</organism>
<feature type="signal peptide" evidence="1">
    <location>
        <begin position="1"/>
        <end position="20"/>
    </location>
</feature>
<dbReference type="Proteomes" id="UP000094444">
    <property type="component" value="Unassembled WGS sequence"/>
</dbReference>
<dbReference type="InterPro" id="IPR008914">
    <property type="entry name" value="PEBP"/>
</dbReference>
<dbReference type="GO" id="GO:0030162">
    <property type="term" value="P:regulation of proteolysis"/>
    <property type="evidence" value="ECO:0007669"/>
    <property type="project" value="TreeGrafter"/>
</dbReference>
<dbReference type="AlphaFoldDB" id="A0A2P5I781"/>
<keyword evidence="3" id="KW-1185">Reference proteome</keyword>
<evidence type="ECO:0000256" key="1">
    <source>
        <dbReference type="SAM" id="SignalP"/>
    </source>
</evidence>
<dbReference type="EMBL" id="MAVT02000191">
    <property type="protein sequence ID" value="POS78382.1"/>
    <property type="molecule type" value="Genomic_DNA"/>
</dbReference>
<dbReference type="GO" id="GO:0030414">
    <property type="term" value="F:peptidase inhibitor activity"/>
    <property type="evidence" value="ECO:0007669"/>
    <property type="project" value="TreeGrafter"/>
</dbReference>
<dbReference type="GO" id="GO:0005543">
    <property type="term" value="F:phospholipid binding"/>
    <property type="evidence" value="ECO:0007669"/>
    <property type="project" value="TreeGrafter"/>
</dbReference>
<dbReference type="PANTHER" id="PTHR11362">
    <property type="entry name" value="PHOSPHATIDYLETHANOLAMINE-BINDING PROTEIN"/>
    <property type="match status" value="1"/>
</dbReference>
<dbReference type="FunCoup" id="A0A2P5I781">
    <property type="interactions" value="1449"/>
</dbReference>
<dbReference type="SUPFAM" id="SSF49777">
    <property type="entry name" value="PEBP-like"/>
    <property type="match status" value="1"/>
</dbReference>
<evidence type="ECO:0000313" key="3">
    <source>
        <dbReference type="Proteomes" id="UP000094444"/>
    </source>
</evidence>
<dbReference type="InParanoid" id="A0A2P5I781"/>